<proteinExistence type="predicted"/>
<sequence length="434" mass="51394">MEDKYFIWDEINEGIVLSRDTKIEDEKKKNKKEMKIPESKIYCPHKHLNFNFKETLNFCEQIKFRKCYQRRTPQRQMLKDVVILQDIKDLVIYMISTTISTEFLEFIHLIIVDRFLRALILYMQHYLTTWNELELKREAARKRLTNPLAGGIRVVRSQEMRILRCLIAREYADLLVACQKEAKKYHHVGSGKISYTKSKGEKDLRIFEDLIQFAHRVVWIALERKQKDLIELEIHRLFRTESFNIAARKCIVNGIDWQVPEDEYWILYGGKMFSKRKILRNSSLPYELLNIDCDYRILRIGLTNVKSPDPRIIYFENALLANEENLSRLGVKIGILGLPRMDFDLMLIPLINEDKQVAIEETPIEEDEEVDEYVSLIPVYGSDLELTISFPMDKIIPRYVGNEKIRKDSKKKWILREMKRVSSDYTVIKSTSAI</sequence>
<protein>
    <submittedName>
        <fullName evidence="2">Uncharacterized protein LOC105360880</fullName>
    </submittedName>
</protein>
<reference evidence="2" key="1">
    <citation type="submission" date="2025-08" db="UniProtKB">
        <authorList>
            <consortium name="RefSeq"/>
        </authorList>
    </citation>
    <scope>IDENTIFICATION</scope>
</reference>
<accession>A0AAJ6YDR4</accession>
<dbReference type="GeneID" id="105360880"/>
<dbReference type="KEGG" id="csol:105360880"/>
<evidence type="ECO:0000313" key="1">
    <source>
        <dbReference type="Proteomes" id="UP000695007"/>
    </source>
</evidence>
<organism evidence="1 2">
    <name type="scientific">Ceratosolen solmsi marchali</name>
    <dbReference type="NCBI Taxonomy" id="326594"/>
    <lineage>
        <taxon>Eukaryota</taxon>
        <taxon>Metazoa</taxon>
        <taxon>Ecdysozoa</taxon>
        <taxon>Arthropoda</taxon>
        <taxon>Hexapoda</taxon>
        <taxon>Insecta</taxon>
        <taxon>Pterygota</taxon>
        <taxon>Neoptera</taxon>
        <taxon>Endopterygota</taxon>
        <taxon>Hymenoptera</taxon>
        <taxon>Apocrita</taxon>
        <taxon>Proctotrupomorpha</taxon>
        <taxon>Chalcidoidea</taxon>
        <taxon>Agaonidae</taxon>
        <taxon>Agaoninae</taxon>
        <taxon>Ceratosolen</taxon>
    </lineage>
</organism>
<evidence type="ECO:0000313" key="2">
    <source>
        <dbReference type="RefSeq" id="XP_011496190.1"/>
    </source>
</evidence>
<dbReference type="RefSeq" id="XP_011496190.1">
    <property type="nucleotide sequence ID" value="XM_011497888.1"/>
</dbReference>
<gene>
    <name evidence="2" type="primary">LOC105360880</name>
</gene>
<dbReference type="InterPro" id="IPR026142">
    <property type="entry name" value="Pro_pase_1_reg_su_36"/>
</dbReference>
<name>A0AAJ6YDR4_9HYME</name>
<dbReference type="AlphaFoldDB" id="A0AAJ6YDR4"/>
<dbReference type="Proteomes" id="UP000695007">
    <property type="component" value="Unplaced"/>
</dbReference>
<dbReference type="Pfam" id="PF14895">
    <property type="entry name" value="PPPI_inhib"/>
    <property type="match status" value="1"/>
</dbReference>
<dbReference type="PANTHER" id="PTHR21055:SF3">
    <property type="entry name" value="PROTEIN PHOSPHATASE 1 REGULATORY SUBUNIT 36"/>
    <property type="match status" value="1"/>
</dbReference>
<dbReference type="PANTHER" id="PTHR21055">
    <property type="entry name" value="PROTEIN PHOSPHATASE 1 REGULATORY SUBUNIT 36"/>
    <property type="match status" value="1"/>
</dbReference>
<keyword evidence="1" id="KW-1185">Reference proteome</keyword>
<dbReference type="GO" id="GO:0019902">
    <property type="term" value="F:phosphatase binding"/>
    <property type="evidence" value="ECO:0007669"/>
    <property type="project" value="InterPro"/>
</dbReference>